<dbReference type="PANTHER" id="PTHR43114">
    <property type="entry name" value="ADENINE DEAMINASE"/>
    <property type="match status" value="1"/>
</dbReference>
<dbReference type="NCBIfam" id="TIGR01430">
    <property type="entry name" value="aden_deam"/>
    <property type="match status" value="1"/>
</dbReference>
<dbReference type="GO" id="GO:0000034">
    <property type="term" value="F:adenine deaminase activity"/>
    <property type="evidence" value="ECO:0007669"/>
    <property type="project" value="UniProtKB-UniRule"/>
</dbReference>
<dbReference type="InterPro" id="IPR001365">
    <property type="entry name" value="A_deaminase_dom"/>
</dbReference>
<dbReference type="RefSeq" id="WP_103953825.1">
    <property type="nucleotide sequence ID" value="NZ_FNVT01000001.1"/>
</dbReference>
<feature type="domain" description="Adenosine deaminase" evidence="5">
    <location>
        <begin position="9"/>
        <end position="329"/>
    </location>
</feature>
<dbReference type="Pfam" id="PF00962">
    <property type="entry name" value="A_deaminase"/>
    <property type="match status" value="1"/>
</dbReference>
<dbReference type="GO" id="GO:0005829">
    <property type="term" value="C:cytosol"/>
    <property type="evidence" value="ECO:0007669"/>
    <property type="project" value="TreeGrafter"/>
</dbReference>
<dbReference type="SUPFAM" id="SSF51556">
    <property type="entry name" value="Metallo-dependent hydrolases"/>
    <property type="match status" value="1"/>
</dbReference>
<dbReference type="EC" id="3.5.4.2" evidence="4"/>
<proteinExistence type="inferred from homology"/>
<dbReference type="NCBIfam" id="NF006850">
    <property type="entry name" value="PRK09358.1-6"/>
    <property type="match status" value="1"/>
</dbReference>
<evidence type="ECO:0000256" key="3">
    <source>
        <dbReference type="ARBA" id="ARBA00022833"/>
    </source>
</evidence>
<evidence type="ECO:0000313" key="6">
    <source>
        <dbReference type="EMBL" id="SEF62721.1"/>
    </source>
</evidence>
<evidence type="ECO:0000256" key="4">
    <source>
        <dbReference type="HAMAP-Rule" id="MF_01962"/>
    </source>
</evidence>
<comment type="function">
    <text evidence="4">Catalyzes the hydrolytic deamination of adenine to hypoxanthine. Plays an important role in the purine salvage pathway and in nitrogen catabolism.</text>
</comment>
<reference evidence="6 7" key="1">
    <citation type="submission" date="2016-10" db="EMBL/GenBank/DDBJ databases">
        <authorList>
            <person name="de Groot N.N."/>
        </authorList>
    </citation>
    <scope>NUCLEOTIDE SEQUENCE [LARGE SCALE GENOMIC DNA]</scope>
    <source>
        <strain evidence="6 7">CGMCC 4.7037</strain>
    </source>
</reference>
<keyword evidence="1 4" id="KW-0479">Metal-binding</keyword>
<dbReference type="GO" id="GO:0043103">
    <property type="term" value="P:hypoxanthine salvage"/>
    <property type="evidence" value="ECO:0007669"/>
    <property type="project" value="UniProtKB-UniRule"/>
</dbReference>
<feature type="binding site" evidence="4">
    <location>
        <position position="275"/>
    </location>
    <ligand>
        <name>Zn(2+)</name>
        <dbReference type="ChEBI" id="CHEBI:29105"/>
        <note>catalytic</note>
    </ligand>
</feature>
<comment type="cofactor">
    <cofactor evidence="4">
        <name>Zn(2+)</name>
        <dbReference type="ChEBI" id="CHEBI:29105"/>
    </cofactor>
    <text evidence="4">Binds 1 zinc ion per subunit.</text>
</comment>
<accession>A0A1H5TKU7</accession>
<feature type="binding site" evidence="4">
    <location>
        <position position="276"/>
    </location>
    <ligand>
        <name>substrate</name>
    </ligand>
</feature>
<dbReference type="Proteomes" id="UP000236732">
    <property type="component" value="Unassembled WGS sequence"/>
</dbReference>
<dbReference type="EMBL" id="FNVT01000001">
    <property type="protein sequence ID" value="SEF62721.1"/>
    <property type="molecule type" value="Genomic_DNA"/>
</dbReference>
<evidence type="ECO:0000256" key="2">
    <source>
        <dbReference type="ARBA" id="ARBA00022801"/>
    </source>
</evidence>
<feature type="binding site" evidence="4">
    <location>
        <position position="194"/>
    </location>
    <ligand>
        <name>Zn(2+)</name>
        <dbReference type="ChEBI" id="CHEBI:29105"/>
        <note>catalytic</note>
    </ligand>
</feature>
<keyword evidence="7" id="KW-1185">Reference proteome</keyword>
<dbReference type="InterPro" id="IPR006330">
    <property type="entry name" value="Ado/ade_deaminase"/>
</dbReference>
<name>A0A1H5TKU7_9ACTN</name>
<dbReference type="GO" id="GO:0006146">
    <property type="term" value="P:adenine catabolic process"/>
    <property type="evidence" value="ECO:0007669"/>
    <property type="project" value="UniProtKB-UniRule"/>
</dbReference>
<comment type="catalytic activity">
    <reaction evidence="4">
        <text>adenine + H2O + H(+) = hypoxanthine + NH4(+)</text>
        <dbReference type="Rhea" id="RHEA:23688"/>
        <dbReference type="ChEBI" id="CHEBI:15377"/>
        <dbReference type="ChEBI" id="CHEBI:15378"/>
        <dbReference type="ChEBI" id="CHEBI:16708"/>
        <dbReference type="ChEBI" id="CHEBI:17368"/>
        <dbReference type="ChEBI" id="CHEBI:28938"/>
        <dbReference type="EC" id="3.5.4.2"/>
    </reaction>
</comment>
<evidence type="ECO:0000256" key="1">
    <source>
        <dbReference type="ARBA" id="ARBA00022723"/>
    </source>
</evidence>
<dbReference type="CDD" id="cd01320">
    <property type="entry name" value="ADA"/>
    <property type="match status" value="1"/>
</dbReference>
<dbReference type="Gene3D" id="3.20.20.140">
    <property type="entry name" value="Metal-dependent hydrolases"/>
    <property type="match status" value="1"/>
</dbReference>
<keyword evidence="2 4" id="KW-0378">Hydrolase</keyword>
<dbReference type="InterPro" id="IPR032466">
    <property type="entry name" value="Metal_Hydrolase"/>
</dbReference>
<sequence length="332" mass="37640">MKDFIAGLPKCELHLHIEGTLEPELKFELARRNGLELPYATVEEMRAAYTFDSLSSFLTIYYEGMKVLRTEPDFYDLAMAYLGKAAEQNVRYAEIFFDPQAHTSRGVPFDVVIRGLRRALMDAQARLGVRAQLIMCFLRDFQAEYAMATLMESLPYKEWIAGVGLDSDERGNPPSKFATVYERARQEGYLLTMHCDVDQDDAAEHIRQAIEDIGVDRIDHGVNILEDQRLVEVVLARGMGLTCCPISNGYVTDSMQAEGIRKLMDLGVRVTVNSDDPAYFAAYVTENLIALQDTLQLNEHELVQLERNAFEIAWLPRQLKDAYLAEIDAYAS</sequence>
<comment type="similarity">
    <text evidence="4">Belongs to the metallo-dependent hydrolases superfamily. Adenosine and AMP deaminases family. Adenine deaminase type 2 subfamily.</text>
</comment>
<feature type="binding site" evidence="4">
    <location>
        <position position="16"/>
    </location>
    <ligand>
        <name>Zn(2+)</name>
        <dbReference type="ChEBI" id="CHEBI:29105"/>
        <note>catalytic</note>
    </ligand>
</feature>
<comment type="caution">
    <text evidence="4">Lacks conserved residue(s) required for the propagation of feature annotation.</text>
</comment>
<dbReference type="PANTHER" id="PTHR43114:SF7">
    <property type="entry name" value="ADENOSINE DEAMINASE DOMAIN-CONTAINING PROTEIN"/>
    <property type="match status" value="1"/>
</dbReference>
<feature type="binding site" evidence="4">
    <location>
        <position position="14"/>
    </location>
    <ligand>
        <name>Zn(2+)</name>
        <dbReference type="ChEBI" id="CHEBI:29105"/>
        <note>catalytic</note>
    </ligand>
</feature>
<organism evidence="6 7">
    <name type="scientific">Nonomuraea solani</name>
    <dbReference type="NCBI Taxonomy" id="1144553"/>
    <lineage>
        <taxon>Bacteria</taxon>
        <taxon>Bacillati</taxon>
        <taxon>Actinomycetota</taxon>
        <taxon>Actinomycetes</taxon>
        <taxon>Streptosporangiales</taxon>
        <taxon>Streptosporangiaceae</taxon>
        <taxon>Nonomuraea</taxon>
    </lineage>
</organism>
<dbReference type="HAMAP" id="MF_01962">
    <property type="entry name" value="Adenine_deaminase"/>
    <property type="match status" value="1"/>
</dbReference>
<dbReference type="GO" id="GO:0009117">
    <property type="term" value="P:nucleotide metabolic process"/>
    <property type="evidence" value="ECO:0007669"/>
    <property type="project" value="UniProtKB-KW"/>
</dbReference>
<keyword evidence="3 4" id="KW-0862">Zinc</keyword>
<gene>
    <name evidence="6" type="ORF">SAMN05444920_101234</name>
</gene>
<dbReference type="AlphaFoldDB" id="A0A1H5TKU7"/>
<keyword evidence="4" id="KW-0546">Nucleotide metabolism</keyword>
<evidence type="ECO:0000313" key="7">
    <source>
        <dbReference type="Proteomes" id="UP000236732"/>
    </source>
</evidence>
<protein>
    <recommendedName>
        <fullName evidence="4">Adenine deaminase</fullName>
        <shortName evidence="4">ADE</shortName>
        <ecNumber evidence="4">3.5.4.2</ecNumber>
    </recommendedName>
    <alternativeName>
        <fullName evidence="4">Adenine aminohydrolase</fullName>
        <shortName evidence="4">AAH</shortName>
    </alternativeName>
</protein>
<feature type="site" description="Important for catalytic activity" evidence="4">
    <location>
        <position position="220"/>
    </location>
</feature>
<dbReference type="OrthoDB" id="9779574at2"/>
<dbReference type="GO" id="GO:0008270">
    <property type="term" value="F:zinc ion binding"/>
    <property type="evidence" value="ECO:0007669"/>
    <property type="project" value="UniProtKB-UniRule"/>
</dbReference>
<evidence type="ECO:0000259" key="5">
    <source>
        <dbReference type="Pfam" id="PF00962"/>
    </source>
</evidence>
<dbReference type="InterPro" id="IPR028892">
    <property type="entry name" value="ADE"/>
</dbReference>